<keyword evidence="2" id="KW-0723">Serine/threonine-protein kinase</keyword>
<dbReference type="GO" id="GO:0016020">
    <property type="term" value="C:membrane"/>
    <property type="evidence" value="ECO:0007669"/>
    <property type="project" value="UniProtKB-SubCell"/>
</dbReference>
<organism evidence="9 10">
    <name type="scientific">Dendrobium chrysotoxum</name>
    <name type="common">Orchid</name>
    <dbReference type="NCBI Taxonomy" id="161865"/>
    <lineage>
        <taxon>Eukaryota</taxon>
        <taxon>Viridiplantae</taxon>
        <taxon>Streptophyta</taxon>
        <taxon>Embryophyta</taxon>
        <taxon>Tracheophyta</taxon>
        <taxon>Spermatophyta</taxon>
        <taxon>Magnoliopsida</taxon>
        <taxon>Liliopsida</taxon>
        <taxon>Asparagales</taxon>
        <taxon>Orchidaceae</taxon>
        <taxon>Epidendroideae</taxon>
        <taxon>Malaxideae</taxon>
        <taxon>Dendrobiinae</taxon>
        <taxon>Dendrobium</taxon>
    </lineage>
</organism>
<keyword evidence="4" id="KW-0732">Signal</keyword>
<evidence type="ECO:0000256" key="1">
    <source>
        <dbReference type="ARBA" id="ARBA00004479"/>
    </source>
</evidence>
<dbReference type="GO" id="GO:0004674">
    <property type="term" value="F:protein serine/threonine kinase activity"/>
    <property type="evidence" value="ECO:0007669"/>
    <property type="project" value="UniProtKB-KW"/>
</dbReference>
<keyword evidence="2" id="KW-0808">Transferase</keyword>
<evidence type="ECO:0000256" key="7">
    <source>
        <dbReference type="ARBA" id="ARBA00023180"/>
    </source>
</evidence>
<evidence type="ECO:0000256" key="2">
    <source>
        <dbReference type="ARBA" id="ARBA00022527"/>
    </source>
</evidence>
<dbReference type="Gene3D" id="3.30.200.20">
    <property type="entry name" value="Phosphorylase Kinase, domain 1"/>
    <property type="match status" value="1"/>
</dbReference>
<evidence type="ECO:0000313" key="9">
    <source>
        <dbReference type="EMBL" id="KAH0461249.1"/>
    </source>
</evidence>
<proteinExistence type="predicted"/>
<keyword evidence="10" id="KW-1185">Reference proteome</keyword>
<evidence type="ECO:0000256" key="6">
    <source>
        <dbReference type="ARBA" id="ARBA00023136"/>
    </source>
</evidence>
<gene>
    <name evidence="9" type="ORF">IEQ34_008824</name>
</gene>
<keyword evidence="6 8" id="KW-0472">Membrane</keyword>
<keyword evidence="2" id="KW-0418">Kinase</keyword>
<evidence type="ECO:0000256" key="4">
    <source>
        <dbReference type="ARBA" id="ARBA00022729"/>
    </source>
</evidence>
<keyword evidence="3 8" id="KW-0812">Transmembrane</keyword>
<comment type="subcellular location">
    <subcellularLocation>
        <location evidence="1">Membrane</location>
        <topology evidence="1">Single-pass type I membrane protein</topology>
    </subcellularLocation>
</comment>
<accession>A0AAV7GHL9</accession>
<evidence type="ECO:0000256" key="5">
    <source>
        <dbReference type="ARBA" id="ARBA00022989"/>
    </source>
</evidence>
<evidence type="ECO:0000256" key="8">
    <source>
        <dbReference type="SAM" id="Phobius"/>
    </source>
</evidence>
<comment type="caution">
    <text evidence="9">The sequence shown here is derived from an EMBL/GenBank/DDBJ whole genome shotgun (WGS) entry which is preliminary data.</text>
</comment>
<evidence type="ECO:0000256" key="3">
    <source>
        <dbReference type="ARBA" id="ARBA00022692"/>
    </source>
</evidence>
<keyword evidence="7" id="KW-0325">Glycoprotein</keyword>
<dbReference type="EMBL" id="JAGFBR010000009">
    <property type="protein sequence ID" value="KAH0461249.1"/>
    <property type="molecule type" value="Genomic_DNA"/>
</dbReference>
<name>A0AAV7GHL9_DENCH</name>
<dbReference type="InterPro" id="IPR011009">
    <property type="entry name" value="Kinase-like_dom_sf"/>
</dbReference>
<dbReference type="Proteomes" id="UP000775213">
    <property type="component" value="Unassembled WGS sequence"/>
</dbReference>
<protein>
    <submittedName>
        <fullName evidence="9">Uncharacterized protein</fullName>
    </submittedName>
</protein>
<dbReference type="PANTHER" id="PTHR27009">
    <property type="entry name" value="RUST RESISTANCE KINASE LR10-RELATED"/>
    <property type="match status" value="1"/>
</dbReference>
<dbReference type="AlphaFoldDB" id="A0AAV7GHL9"/>
<keyword evidence="5 8" id="KW-1133">Transmembrane helix</keyword>
<reference evidence="9 10" key="1">
    <citation type="journal article" date="2021" name="Hortic Res">
        <title>Chromosome-scale assembly of the Dendrobium chrysotoxum genome enhances the understanding of orchid evolution.</title>
        <authorList>
            <person name="Zhang Y."/>
            <person name="Zhang G.Q."/>
            <person name="Zhang D."/>
            <person name="Liu X.D."/>
            <person name="Xu X.Y."/>
            <person name="Sun W.H."/>
            <person name="Yu X."/>
            <person name="Zhu X."/>
            <person name="Wang Z.W."/>
            <person name="Zhao X."/>
            <person name="Zhong W.Y."/>
            <person name="Chen H."/>
            <person name="Yin W.L."/>
            <person name="Huang T."/>
            <person name="Niu S.C."/>
            <person name="Liu Z.J."/>
        </authorList>
    </citation>
    <scope>NUCLEOTIDE SEQUENCE [LARGE SCALE GENOMIC DNA]</scope>
    <source>
        <strain evidence="9">Lindl</strain>
    </source>
</reference>
<sequence length="173" mass="19977">MINSPSYEIVPCLSKNNSTIYVIFDAFLLTPLCVLSFLVYILFKIFMHVDTVKRFLENKKSLSPSRYSYNEIMTITNNFKDKLGHGGFGFIFKRRLLGGYLVTVKMLEKSMGDGENFINEVSTINFVLNVLIELLINTFSLQMRQIESSTQASFLRLSYMWPKDFITYTKGVI</sequence>
<dbReference type="SUPFAM" id="SSF56112">
    <property type="entry name" value="Protein kinase-like (PK-like)"/>
    <property type="match status" value="1"/>
</dbReference>
<evidence type="ECO:0000313" key="10">
    <source>
        <dbReference type="Proteomes" id="UP000775213"/>
    </source>
</evidence>
<feature type="transmembrane region" description="Helical" evidence="8">
    <location>
        <begin position="20"/>
        <end position="43"/>
    </location>
</feature>
<dbReference type="InterPro" id="IPR045874">
    <property type="entry name" value="LRK10/LRL21-25-like"/>
</dbReference>